<evidence type="ECO:0000256" key="6">
    <source>
        <dbReference type="SAM" id="MobiDB-lite"/>
    </source>
</evidence>
<dbReference type="InterPro" id="IPR036736">
    <property type="entry name" value="ACP-like_sf"/>
</dbReference>
<dbReference type="Pfam" id="PF13602">
    <property type="entry name" value="ADH_zinc_N_2"/>
    <property type="match status" value="1"/>
</dbReference>
<dbReference type="SMART" id="SM00822">
    <property type="entry name" value="PKS_KR"/>
    <property type="match status" value="1"/>
</dbReference>
<dbReference type="PROSITE" id="PS00012">
    <property type="entry name" value="PHOSPHOPANTETHEINE"/>
    <property type="match status" value="1"/>
</dbReference>
<dbReference type="PROSITE" id="PS01162">
    <property type="entry name" value="QOR_ZETA_CRYSTAL"/>
    <property type="match status" value="1"/>
</dbReference>
<dbReference type="InterPro" id="IPR049552">
    <property type="entry name" value="PKS_DH_N"/>
</dbReference>
<dbReference type="CDD" id="cd00833">
    <property type="entry name" value="PKS"/>
    <property type="match status" value="1"/>
</dbReference>
<dbReference type="GO" id="GO:0016491">
    <property type="term" value="F:oxidoreductase activity"/>
    <property type="evidence" value="ECO:0007669"/>
    <property type="project" value="InterPro"/>
</dbReference>
<proteinExistence type="predicted"/>
<evidence type="ECO:0000256" key="2">
    <source>
        <dbReference type="ARBA" id="ARBA00022553"/>
    </source>
</evidence>
<keyword evidence="1" id="KW-0596">Phosphopantetheine</keyword>
<dbReference type="InterPro" id="IPR014030">
    <property type="entry name" value="Ketoacyl_synth_N"/>
</dbReference>
<evidence type="ECO:0000256" key="1">
    <source>
        <dbReference type="ARBA" id="ARBA00022450"/>
    </source>
</evidence>
<dbReference type="InterPro" id="IPR016036">
    <property type="entry name" value="Malonyl_transacylase_ACP-bd"/>
</dbReference>
<dbReference type="InterPro" id="IPR013154">
    <property type="entry name" value="ADH-like_N"/>
</dbReference>
<dbReference type="SUPFAM" id="SSF55048">
    <property type="entry name" value="Probable ACP-binding domain of malonyl-CoA ACP transacylase"/>
    <property type="match status" value="1"/>
</dbReference>
<dbReference type="RefSeq" id="XP_046076538.1">
    <property type="nucleotide sequence ID" value="XM_046217851.1"/>
</dbReference>
<feature type="domain" description="PKS/mFAS DH" evidence="9">
    <location>
        <begin position="926"/>
        <end position="1239"/>
    </location>
</feature>
<dbReference type="GO" id="GO:1901336">
    <property type="term" value="P:lactone biosynthetic process"/>
    <property type="evidence" value="ECO:0007669"/>
    <property type="project" value="UniProtKB-ARBA"/>
</dbReference>
<organism evidence="10 11">
    <name type="scientific">Talaromyces proteolyticus</name>
    <dbReference type="NCBI Taxonomy" id="1131652"/>
    <lineage>
        <taxon>Eukaryota</taxon>
        <taxon>Fungi</taxon>
        <taxon>Dikarya</taxon>
        <taxon>Ascomycota</taxon>
        <taxon>Pezizomycotina</taxon>
        <taxon>Eurotiomycetes</taxon>
        <taxon>Eurotiomycetidae</taxon>
        <taxon>Eurotiales</taxon>
        <taxon>Trichocomaceae</taxon>
        <taxon>Talaromyces</taxon>
        <taxon>Talaromyces sect. Bacilispori</taxon>
    </lineage>
</organism>
<dbReference type="InterPro" id="IPR056501">
    <property type="entry name" value="NAD-bd_HRPKS_sdrA"/>
</dbReference>
<dbReference type="Gene3D" id="3.90.180.10">
    <property type="entry name" value="Medium-chain alcohol dehydrogenases, catalytic domain"/>
    <property type="match status" value="1"/>
</dbReference>
<dbReference type="InterPro" id="IPR014031">
    <property type="entry name" value="Ketoacyl_synth_C"/>
</dbReference>
<dbReference type="GO" id="GO:0004312">
    <property type="term" value="F:fatty acid synthase activity"/>
    <property type="evidence" value="ECO:0007669"/>
    <property type="project" value="TreeGrafter"/>
</dbReference>
<dbReference type="InterPro" id="IPR016039">
    <property type="entry name" value="Thiolase-like"/>
</dbReference>
<dbReference type="Pfam" id="PF08240">
    <property type="entry name" value="ADH_N"/>
    <property type="match status" value="1"/>
</dbReference>
<evidence type="ECO:0000313" key="10">
    <source>
        <dbReference type="EMBL" id="KAH8703520.1"/>
    </source>
</evidence>
<evidence type="ECO:0000256" key="5">
    <source>
        <dbReference type="PROSITE-ProRule" id="PRU01363"/>
    </source>
</evidence>
<dbReference type="Pfam" id="PF00109">
    <property type="entry name" value="ketoacyl-synt"/>
    <property type="match status" value="1"/>
</dbReference>
<dbReference type="Pfam" id="PF00698">
    <property type="entry name" value="Acyl_transf_1"/>
    <property type="match status" value="1"/>
</dbReference>
<dbReference type="SUPFAM" id="SSF52151">
    <property type="entry name" value="FabD/lysophospholipase-like"/>
    <property type="match status" value="1"/>
</dbReference>
<dbReference type="GO" id="GO:0008270">
    <property type="term" value="F:zinc ion binding"/>
    <property type="evidence" value="ECO:0007669"/>
    <property type="project" value="InterPro"/>
</dbReference>
<evidence type="ECO:0000256" key="4">
    <source>
        <dbReference type="ARBA" id="ARBA00023268"/>
    </source>
</evidence>
<dbReference type="SUPFAM" id="SSF51735">
    <property type="entry name" value="NAD(P)-binding Rossmann-fold domains"/>
    <property type="match status" value="3"/>
</dbReference>
<feature type="active site" description="Proton acceptor; for dehydratase activity" evidence="5">
    <location>
        <position position="958"/>
    </location>
</feature>
<dbReference type="Pfam" id="PF14765">
    <property type="entry name" value="PS-DH"/>
    <property type="match status" value="1"/>
</dbReference>
<dbReference type="Gene3D" id="3.40.366.10">
    <property type="entry name" value="Malonyl-Coenzyme A Acyl Carrier Protein, domain 2"/>
    <property type="match status" value="1"/>
</dbReference>
<dbReference type="InterPro" id="IPR057326">
    <property type="entry name" value="KR_dom"/>
</dbReference>
<dbReference type="InterPro" id="IPR016035">
    <property type="entry name" value="Acyl_Trfase/lysoPLipase"/>
</dbReference>
<dbReference type="PROSITE" id="PS00606">
    <property type="entry name" value="KS3_1"/>
    <property type="match status" value="1"/>
</dbReference>
<dbReference type="InterPro" id="IPR009081">
    <property type="entry name" value="PP-bd_ACP"/>
</dbReference>
<keyword evidence="11" id="KW-1185">Reference proteome</keyword>
<dbReference type="PROSITE" id="PS52019">
    <property type="entry name" value="PKS_MFAS_DH"/>
    <property type="match status" value="1"/>
</dbReference>
<evidence type="ECO:0000313" key="11">
    <source>
        <dbReference type="Proteomes" id="UP001201262"/>
    </source>
</evidence>
<dbReference type="SMART" id="SM00829">
    <property type="entry name" value="PKS_ER"/>
    <property type="match status" value="1"/>
</dbReference>
<dbReference type="GO" id="GO:0004315">
    <property type="term" value="F:3-oxoacyl-[acyl-carrier-protein] synthase activity"/>
    <property type="evidence" value="ECO:0007669"/>
    <property type="project" value="InterPro"/>
</dbReference>
<feature type="region of interest" description="Disordered" evidence="6">
    <location>
        <begin position="1"/>
        <end position="23"/>
    </location>
</feature>
<keyword evidence="2" id="KW-0597">Phosphoprotein</keyword>
<dbReference type="SMART" id="SM00826">
    <property type="entry name" value="PKS_DH"/>
    <property type="match status" value="1"/>
</dbReference>
<dbReference type="Pfam" id="PF21089">
    <property type="entry name" value="PKS_DH_N"/>
    <property type="match status" value="1"/>
</dbReference>
<dbReference type="InterPro" id="IPR049551">
    <property type="entry name" value="PKS_DH_C"/>
</dbReference>
<sequence length="2318" mass="255265">MIDGTKGEKPAVGGNSIHGPNLQTPRAFQQEKIAIVGFACRLPDNCSSPRALWEFLQEGRVANKKPPASRFTLDAHYDGRKRPQTLVSPGGMFLQDVDPRDIDAQFFKLTPIEATAMDPQQRQLLEVVYEGLENSGISLESISGKKVGCFVGAFASDYTDMQNRDPEDRVETMYAGTGRSMISNRISHFLNIKGPSMSIDTACSSTLYGVDVACKYLHTGEIDGAIVGGCNLFMNPDPLIDRRYGTGDIHLTRTGACFTFDARADGYMKAEAINMVYLKRLEDAIKDGNPIRGVIRGSAMSSDGWTAGIMSPDPDAQADTIRQAYANAGISDISETSYVEFHGTGTKVGDLIEVKGVASVFKHGTMKRPLRIGSVKSNIGHSEPAAGISGLLKTVLSLEHGKIPGNPTFKNPNPRINFAELGLQPSNITTDWPIVPIRRASVNSFGYGGSNAHVIIEEAKELGQHISSYLTEHDDPFADAEVLSRPYLLPLSANDEKSLQAYLSLLDRHLLNPQVRISLRDLAYTLSERRTRHYSRGFLIASSCKLDVHSLLTSHALPDVPKLGFIFTGQGSQWVAMGKDLIGTFPIAEERVRYLDKVLKSIQDPPTWSLLVPEISQPLVTAIQLAILAVLDACSVSPGVVVGHSSGEIAAAVAAGQLSSSQAIKIAFYRGKVASSIQYLEPVGMLAVGVPVEALKPYLEGTSVEIACFNSPVSLTLSGTRSELSQIESAIKANGLFARMLQVNAAYHSKYMVGIAEEYQLLLEKNVDWSGAGAGDIPMASSTTGKFESWLGPSYWVKNMLSPVLFNQAVQNAISQLAGIDLLVEIGPSNTLEGPVKQINKSLHAPVKYCSTWKRGPDALKTMLELAGTLFNMGYPIQVDQINRDGVPDKPKVIIDLPNYAWNHSTKYWYESEASKEWRFRPFMHHELLGSKVLGVPWAQPVWKQHLRLDDVPWLRDHKVSTWIALDDVILPAAGYIAMAIEAIFQQARVTGSLDVAIERNQVTYQLRNVMIKHPLMLEDGSVDNKIFLFLTGSLESNQSWRNFRILSSKDNVMTNHCEGQIRITELPRQVGTETELRPLQHPEPAMVWYDIARRSSLEFGPMFQVLTKLEWSPNSLDGRTLMSFKEPDPNNPSTWYALHPTWIDAGVQATNMKFTDPKVNPRQNSCPPAAIDDVIIYSQTSRPLEALSVSSLTFTQVGRSDDPKSYKATSSVYNRENGELLLGINGMQLSELETRDTDHLDHKYTQLAWQPDISLMSNSSFAQFALASPSSEPDNTPTSAFAQATKLIDLATHKDPSLKLLEVTCFDDSLSTWMTYGRVQVPDVVARCDYHLSLPSDAALVKAQLESEEEEHLNLYVHGKERPFTNFGGGISHAFKVIIITDTKGFRIGYIGSVGKPEQTDAKPPPTVHLIHFRPQDDTKTKIRDFLEKNGWRLSEHTLPCDSAIPEKALILVLDEIISPLLTDIDETQLQALQNLMKRQCRILWVTSGAQMEVSNPHGSLFFGLVRCLRSEHPTSRIMALDIRSQSTLESLSAVHIILKRLCGQDTREQDDEDEFVERDGILHISRVVPDHTINQLAKLKAEGPELERKQFDDNSSIIRLISNRTWAFSGLQYSMNPEEPALEDECVQIEVHAAALNFKDVAVSLGLVPGDTEKFGLECAGIIVKTGKSATSFSVGDRVVAGVRNGGCFANRVNIRSSLVQRLPDSVTFEEASTMPVCFSTALYALVDVAAIKEGQSVLIHSAAGGVGLAAIQICKYLKAEIFVTVGTLEKRHFLKEEWDIPEDHMFSSHSATFSTELLKKTKGRGVDVILNSLTGDLLHESWRCIAGGGTFVEIGKKDILDRNTLSLEPFNRNVTFRALDLSAPSFKESDNSRLLRQTVELLTDGHIKPIRIDKIFSFAQIADAFRYMRGGKHIGKVVISDQDRSNIKVMVQAPLPILRLRQDVSYLIVGGLKGLCGSLALYLVQNGAKNLVILARGGYDDEKSQLIIHNLTGMGAHLDLLRGDVANLEDVRRVFRSSSYPIGGIIQGAMALRDKAFISMTAEDFHVPLKCKVQGSWNLHNCALEQESPLEFFTLLSSISCIFGGHGQGTYSAGNMFLDSLAAYRKSLGLPACSVNLGVIEGIGYFNRDRTLLQRHKSRGLSTLDEVLLRKTLAWSIIQQTSQIGKHLMQKSQLITGVSVPMELDSSVMMGPRFSTLKPGPRANRAGEATCTGSNNDADLVLLKRARNIQQKNVHSLLFPATVNVVNKVLMKSLGMTTPLDEARPLTSYGVDSLASVELRNWLRTELSVELGALDVTGAKTMAALCETILKHLLN</sequence>
<dbReference type="InterPro" id="IPR020841">
    <property type="entry name" value="PKS_Beta-ketoAc_synthase_dom"/>
</dbReference>
<dbReference type="PANTHER" id="PTHR43775:SF18">
    <property type="entry name" value="ENZYME, PUTATIVE (JCVI)-RELATED"/>
    <property type="match status" value="1"/>
</dbReference>
<dbReference type="GeneID" id="70248138"/>
<dbReference type="PROSITE" id="PS50075">
    <property type="entry name" value="CARRIER"/>
    <property type="match status" value="1"/>
</dbReference>
<dbReference type="InterPro" id="IPR042104">
    <property type="entry name" value="PKS_dehydratase_sf"/>
</dbReference>
<feature type="domain" description="Ketosynthase family 3 (KS3)" evidence="8">
    <location>
        <begin position="30"/>
        <end position="458"/>
    </location>
</feature>
<dbReference type="InterPro" id="IPR020843">
    <property type="entry name" value="ER"/>
</dbReference>
<protein>
    <recommendedName>
        <fullName evidence="12">Polyketide synthase</fullName>
    </recommendedName>
</protein>
<evidence type="ECO:0000256" key="3">
    <source>
        <dbReference type="ARBA" id="ARBA00022679"/>
    </source>
</evidence>
<dbReference type="InterPro" id="IPR036291">
    <property type="entry name" value="NAD(P)-bd_dom_sf"/>
</dbReference>
<dbReference type="FunFam" id="3.40.50.720:FF:000209">
    <property type="entry name" value="Polyketide synthase Pks12"/>
    <property type="match status" value="1"/>
</dbReference>
<dbReference type="SUPFAM" id="SSF53901">
    <property type="entry name" value="Thiolase-like"/>
    <property type="match status" value="1"/>
</dbReference>
<feature type="region of interest" description="N-terminal hotdog fold" evidence="5">
    <location>
        <begin position="926"/>
        <end position="1069"/>
    </location>
</feature>
<dbReference type="InterPro" id="IPR001227">
    <property type="entry name" value="Ac_transferase_dom_sf"/>
</dbReference>
<dbReference type="InterPro" id="IPR020807">
    <property type="entry name" value="PKS_DH"/>
</dbReference>
<dbReference type="Pfam" id="PF00550">
    <property type="entry name" value="PP-binding"/>
    <property type="match status" value="1"/>
</dbReference>
<keyword evidence="3" id="KW-0808">Transferase</keyword>
<dbReference type="SMART" id="SM00827">
    <property type="entry name" value="PKS_AT"/>
    <property type="match status" value="1"/>
</dbReference>
<evidence type="ECO:0000259" key="8">
    <source>
        <dbReference type="PROSITE" id="PS52004"/>
    </source>
</evidence>
<dbReference type="InterPro" id="IPR014043">
    <property type="entry name" value="Acyl_transferase_dom"/>
</dbReference>
<dbReference type="Pfam" id="PF08659">
    <property type="entry name" value="KR"/>
    <property type="match status" value="1"/>
</dbReference>
<accession>A0AAD4Q4Z4</accession>
<dbReference type="Pfam" id="PF23114">
    <property type="entry name" value="NAD-bd_HRPKS_sdrA"/>
    <property type="match status" value="1"/>
</dbReference>
<dbReference type="InterPro" id="IPR049900">
    <property type="entry name" value="PKS_mFAS_DH"/>
</dbReference>
<dbReference type="InterPro" id="IPR018201">
    <property type="entry name" value="Ketoacyl_synth_AS"/>
</dbReference>
<feature type="region of interest" description="C-terminal hotdog fold" evidence="5">
    <location>
        <begin position="1081"/>
        <end position="1239"/>
    </location>
</feature>
<dbReference type="Gene3D" id="1.10.1200.10">
    <property type="entry name" value="ACP-like"/>
    <property type="match status" value="1"/>
</dbReference>
<evidence type="ECO:0000259" key="9">
    <source>
        <dbReference type="PROSITE" id="PS52019"/>
    </source>
</evidence>
<dbReference type="SUPFAM" id="SSF50129">
    <property type="entry name" value="GroES-like"/>
    <property type="match status" value="1"/>
</dbReference>
<evidence type="ECO:0008006" key="12">
    <source>
        <dbReference type="Google" id="ProtNLM"/>
    </source>
</evidence>
<feature type="active site" description="Proton donor; for dehydratase activity" evidence="5">
    <location>
        <position position="1145"/>
    </location>
</feature>
<dbReference type="PANTHER" id="PTHR43775">
    <property type="entry name" value="FATTY ACID SYNTHASE"/>
    <property type="match status" value="1"/>
</dbReference>
<dbReference type="Gene3D" id="3.40.47.10">
    <property type="match status" value="1"/>
</dbReference>
<dbReference type="GO" id="GO:0030639">
    <property type="term" value="P:polyketide biosynthetic process"/>
    <property type="evidence" value="ECO:0007669"/>
    <property type="project" value="UniProtKB-ARBA"/>
</dbReference>
<dbReference type="Pfam" id="PF16197">
    <property type="entry name" value="KAsynt_C_assoc"/>
    <property type="match status" value="1"/>
</dbReference>
<dbReference type="PROSITE" id="PS52004">
    <property type="entry name" value="KS3_2"/>
    <property type="match status" value="1"/>
</dbReference>
<dbReference type="Pfam" id="PF02801">
    <property type="entry name" value="Ketoacyl-synt_C"/>
    <property type="match status" value="1"/>
</dbReference>
<dbReference type="Gene3D" id="3.30.70.3290">
    <property type="match status" value="1"/>
</dbReference>
<dbReference type="InterPro" id="IPR002364">
    <property type="entry name" value="Quin_OxRdtase/zeta-crystal_CS"/>
</dbReference>
<dbReference type="GO" id="GO:0006633">
    <property type="term" value="P:fatty acid biosynthetic process"/>
    <property type="evidence" value="ECO:0007669"/>
    <property type="project" value="InterPro"/>
</dbReference>
<reference evidence="10" key="1">
    <citation type="submission" date="2021-12" db="EMBL/GenBank/DDBJ databases">
        <title>Convergent genome expansion in fungi linked to evolution of root-endophyte symbiosis.</title>
        <authorList>
            <consortium name="DOE Joint Genome Institute"/>
            <person name="Ke Y.-H."/>
            <person name="Bonito G."/>
            <person name="Liao H.-L."/>
            <person name="Looney B."/>
            <person name="Rojas-Flechas A."/>
            <person name="Nash J."/>
            <person name="Hameed K."/>
            <person name="Schadt C."/>
            <person name="Martin F."/>
            <person name="Crous P.W."/>
            <person name="Miettinen O."/>
            <person name="Magnuson J.K."/>
            <person name="Labbe J."/>
            <person name="Jacobson D."/>
            <person name="Doktycz M.J."/>
            <person name="Veneault-Fourrey C."/>
            <person name="Kuo A."/>
            <person name="Mondo S."/>
            <person name="Calhoun S."/>
            <person name="Riley R."/>
            <person name="Ohm R."/>
            <person name="LaButti K."/>
            <person name="Andreopoulos B."/>
            <person name="Pangilinan J."/>
            <person name="Nolan M."/>
            <person name="Tritt A."/>
            <person name="Clum A."/>
            <person name="Lipzen A."/>
            <person name="Daum C."/>
            <person name="Barry K."/>
            <person name="Grigoriev I.V."/>
            <person name="Vilgalys R."/>
        </authorList>
    </citation>
    <scope>NUCLEOTIDE SEQUENCE</scope>
    <source>
        <strain evidence="10">PMI_201</strain>
    </source>
</reference>
<gene>
    <name evidence="10" type="ORF">BGW36DRAFT_393834</name>
</gene>
<dbReference type="SMART" id="SM00825">
    <property type="entry name" value="PKS_KS"/>
    <property type="match status" value="1"/>
</dbReference>
<keyword evidence="4" id="KW-0511">Multifunctional enzyme</keyword>
<name>A0AAD4Q4Z4_9EURO</name>
<dbReference type="InterPro" id="IPR032821">
    <property type="entry name" value="PKS_assoc"/>
</dbReference>
<dbReference type="Proteomes" id="UP001201262">
    <property type="component" value="Unassembled WGS sequence"/>
</dbReference>
<dbReference type="CDD" id="cd05195">
    <property type="entry name" value="enoyl_red"/>
    <property type="match status" value="1"/>
</dbReference>
<feature type="domain" description="Carrier" evidence="7">
    <location>
        <begin position="2240"/>
        <end position="2316"/>
    </location>
</feature>
<dbReference type="InterPro" id="IPR013968">
    <property type="entry name" value="PKS_KR"/>
</dbReference>
<dbReference type="EMBL" id="JAJTJA010000002">
    <property type="protein sequence ID" value="KAH8703520.1"/>
    <property type="molecule type" value="Genomic_DNA"/>
</dbReference>
<dbReference type="Gene3D" id="3.10.129.110">
    <property type="entry name" value="Polyketide synthase dehydratase"/>
    <property type="match status" value="1"/>
</dbReference>
<dbReference type="SMART" id="SM00823">
    <property type="entry name" value="PKS_PP"/>
    <property type="match status" value="1"/>
</dbReference>
<dbReference type="SUPFAM" id="SSF47336">
    <property type="entry name" value="ACP-like"/>
    <property type="match status" value="1"/>
</dbReference>
<comment type="caution">
    <text evidence="10">The sequence shown here is derived from an EMBL/GenBank/DDBJ whole genome shotgun (WGS) entry which is preliminary data.</text>
</comment>
<dbReference type="InterPro" id="IPR006162">
    <property type="entry name" value="Ppantetheine_attach_site"/>
</dbReference>
<dbReference type="GO" id="GO:0031177">
    <property type="term" value="F:phosphopantetheine binding"/>
    <property type="evidence" value="ECO:0007669"/>
    <property type="project" value="InterPro"/>
</dbReference>
<dbReference type="InterPro" id="IPR011032">
    <property type="entry name" value="GroES-like_sf"/>
</dbReference>
<dbReference type="Gene3D" id="3.40.50.720">
    <property type="entry name" value="NAD(P)-binding Rossmann-like Domain"/>
    <property type="match status" value="2"/>
</dbReference>
<evidence type="ECO:0000259" key="7">
    <source>
        <dbReference type="PROSITE" id="PS50075"/>
    </source>
</evidence>
<dbReference type="InterPro" id="IPR050091">
    <property type="entry name" value="PKS_NRPS_Biosynth_Enz"/>
</dbReference>
<dbReference type="InterPro" id="IPR020806">
    <property type="entry name" value="PKS_PP-bd"/>
</dbReference>